<proteinExistence type="predicted"/>
<name>A0A1H0ALR2_9RHOB</name>
<sequence length="531" mass="57288">MVGAGRVRSKGTDRVENGIFIGGAGENYGEKQYLSLGYANRHGLIAGATGTGKTVTLQIMAEGFSAAGVPVILSDVKGDLSGLAMAGDPGGKLHGSFTERSAKIGFDDFAYGGFPVTFWDLFGEQGHPIRTTLAEMGPLLLSRLLELTEAQEGILNIAFRLADEQGMPLLDLSDLQSLLVWVGENREDLSLRYGNISVQSVGAIQRRLLVLENQGGADFFGEPALALADLMRTDADGRGVINILAADRLMGSPRLYATFLLWLLSELFEELPEVGDPDKPKLVFFFDEAHLLFDDAPKALVDKVEQVARLIRSKGVGVYFITQNPADVPEDILGQLGNRVQHALRAFTARDRKELRMAAETYRDNPAFDTEEAIMQVGVGEAVTSMLQKKGVPGMVQRTLIRPPSSQLGPLGADERRAVIAASPLKGKYEARIDRDSAHEMLARRAEEAAKAAAQAEAAEEAAGDVTLREFNAGRRYSADRVGRSSSRSTRSNSRGDTLGEALGKALVKELSGTTGRRLVRGILGGLFKSR</sequence>
<dbReference type="Proteomes" id="UP000324252">
    <property type="component" value="Unassembled WGS sequence"/>
</dbReference>
<dbReference type="AlphaFoldDB" id="A0A1H0ALR2"/>
<feature type="domain" description="Helicase HerA-like C-terminal" evidence="2">
    <location>
        <begin position="28"/>
        <end position="527"/>
    </location>
</feature>
<keyword evidence="4" id="KW-1185">Reference proteome</keyword>
<protein>
    <recommendedName>
        <fullName evidence="2">Helicase HerA-like C-terminal domain-containing protein</fullName>
    </recommendedName>
</protein>
<evidence type="ECO:0000256" key="1">
    <source>
        <dbReference type="SAM" id="MobiDB-lite"/>
    </source>
</evidence>
<dbReference type="InterPro" id="IPR033186">
    <property type="entry name" value="HerA_C"/>
</dbReference>
<dbReference type="InterPro" id="IPR051162">
    <property type="entry name" value="T4SS_component"/>
</dbReference>
<feature type="region of interest" description="Disordered" evidence="1">
    <location>
        <begin position="477"/>
        <end position="498"/>
    </location>
</feature>
<dbReference type="PANTHER" id="PTHR30121:SF6">
    <property type="entry name" value="SLR6007 PROTEIN"/>
    <property type="match status" value="1"/>
</dbReference>
<dbReference type="InterPro" id="IPR027417">
    <property type="entry name" value="P-loop_NTPase"/>
</dbReference>
<dbReference type="Pfam" id="PF05872">
    <property type="entry name" value="HerA_C"/>
    <property type="match status" value="1"/>
</dbReference>
<accession>A0A1H0ALR2</accession>
<dbReference type="Gene3D" id="3.40.50.300">
    <property type="entry name" value="P-loop containing nucleotide triphosphate hydrolases"/>
    <property type="match status" value="2"/>
</dbReference>
<dbReference type="EMBL" id="FQZZ01000001">
    <property type="protein sequence ID" value="SHJ68208.1"/>
    <property type="molecule type" value="Genomic_DNA"/>
</dbReference>
<gene>
    <name evidence="3" type="ORF">SAMN05444142_1011023</name>
</gene>
<dbReference type="SUPFAM" id="SSF52540">
    <property type="entry name" value="P-loop containing nucleoside triphosphate hydrolases"/>
    <property type="match status" value="1"/>
</dbReference>
<organism evidence="3 4">
    <name type="scientific">Lutimaribacter pacificus</name>
    <dbReference type="NCBI Taxonomy" id="391948"/>
    <lineage>
        <taxon>Bacteria</taxon>
        <taxon>Pseudomonadati</taxon>
        <taxon>Pseudomonadota</taxon>
        <taxon>Alphaproteobacteria</taxon>
        <taxon>Rhodobacterales</taxon>
        <taxon>Roseobacteraceae</taxon>
        <taxon>Lutimaribacter</taxon>
    </lineage>
</organism>
<evidence type="ECO:0000313" key="3">
    <source>
        <dbReference type="EMBL" id="SHJ68208.1"/>
    </source>
</evidence>
<evidence type="ECO:0000313" key="4">
    <source>
        <dbReference type="Proteomes" id="UP000324252"/>
    </source>
</evidence>
<feature type="compositionally biased region" description="Low complexity" evidence="1">
    <location>
        <begin position="484"/>
        <end position="495"/>
    </location>
</feature>
<evidence type="ECO:0000259" key="2">
    <source>
        <dbReference type="Pfam" id="PF05872"/>
    </source>
</evidence>
<dbReference type="PANTHER" id="PTHR30121">
    <property type="entry name" value="UNCHARACTERIZED PROTEIN YJGR-RELATED"/>
    <property type="match status" value="1"/>
</dbReference>
<reference evidence="3 4" key="1">
    <citation type="submission" date="2016-11" db="EMBL/GenBank/DDBJ databases">
        <authorList>
            <person name="Varghese N."/>
            <person name="Submissions S."/>
        </authorList>
    </citation>
    <scope>NUCLEOTIDE SEQUENCE [LARGE SCALE GENOMIC DNA]</scope>
    <source>
        <strain evidence="3 4">DSM 29620</strain>
    </source>
</reference>